<organism evidence="6 7">
    <name type="scientific">Acidiphilium rubrum</name>
    <dbReference type="NCBI Taxonomy" id="526"/>
    <lineage>
        <taxon>Bacteria</taxon>
        <taxon>Pseudomonadati</taxon>
        <taxon>Pseudomonadota</taxon>
        <taxon>Alphaproteobacteria</taxon>
        <taxon>Acetobacterales</taxon>
        <taxon>Acidocellaceae</taxon>
        <taxon>Acidiphilium</taxon>
    </lineage>
</organism>
<dbReference type="GO" id="GO:0032259">
    <property type="term" value="P:methylation"/>
    <property type="evidence" value="ECO:0007669"/>
    <property type="project" value="UniProtKB-KW"/>
</dbReference>
<dbReference type="PANTHER" id="PTHR43712">
    <property type="entry name" value="PUTATIVE (AFU_ORTHOLOGUE AFUA_4G14580)-RELATED"/>
    <property type="match status" value="1"/>
</dbReference>
<evidence type="ECO:0000256" key="2">
    <source>
        <dbReference type="ARBA" id="ARBA00022679"/>
    </source>
</evidence>
<evidence type="ECO:0000313" key="6">
    <source>
        <dbReference type="EMBL" id="SIQ07238.1"/>
    </source>
</evidence>
<comment type="caution">
    <text evidence="6">The sequence shown here is derived from an EMBL/GenBank/DDBJ whole genome shotgun (WGS) entry which is preliminary data.</text>
</comment>
<dbReference type="InterPro" id="IPR001077">
    <property type="entry name" value="COMT_C"/>
</dbReference>
<keyword evidence="3" id="KW-0949">S-adenosyl-L-methionine</keyword>
<gene>
    <name evidence="6" type="ORF">SAMN05421828_101165</name>
</gene>
<dbReference type="InterPro" id="IPR029063">
    <property type="entry name" value="SAM-dependent_MTases_sf"/>
</dbReference>
<accession>A0A8G2FBU1</accession>
<dbReference type="SUPFAM" id="SSF53335">
    <property type="entry name" value="S-adenosyl-L-methionine-dependent methyltransferases"/>
    <property type="match status" value="1"/>
</dbReference>
<dbReference type="Pfam" id="PF08100">
    <property type="entry name" value="Dimerisation"/>
    <property type="match status" value="1"/>
</dbReference>
<keyword evidence="7" id="KW-1185">Reference proteome</keyword>
<dbReference type="RefSeq" id="WP_029312391.1">
    <property type="nucleotide sequence ID" value="NZ_FTNE01000001.1"/>
</dbReference>
<name>A0A8G2FBU1_ACIRU</name>
<dbReference type="PROSITE" id="PS51683">
    <property type="entry name" value="SAM_OMT_II"/>
    <property type="match status" value="1"/>
</dbReference>
<feature type="domain" description="O-methyltransferase C-terminal" evidence="4">
    <location>
        <begin position="144"/>
        <end position="351"/>
    </location>
</feature>
<evidence type="ECO:0000256" key="3">
    <source>
        <dbReference type="ARBA" id="ARBA00022691"/>
    </source>
</evidence>
<feature type="domain" description="O-methyltransferase dimerisation" evidence="5">
    <location>
        <begin position="54"/>
        <end position="114"/>
    </location>
</feature>
<dbReference type="Gene3D" id="1.10.287.1350">
    <property type="match status" value="1"/>
</dbReference>
<dbReference type="GO" id="GO:0008171">
    <property type="term" value="F:O-methyltransferase activity"/>
    <property type="evidence" value="ECO:0007669"/>
    <property type="project" value="InterPro"/>
</dbReference>
<dbReference type="Pfam" id="PF00891">
    <property type="entry name" value="Methyltransf_2"/>
    <property type="match status" value="1"/>
</dbReference>
<keyword evidence="1 6" id="KW-0489">Methyltransferase</keyword>
<dbReference type="Gene3D" id="1.10.10.10">
    <property type="entry name" value="Winged helix-like DNA-binding domain superfamily/Winged helix DNA-binding domain"/>
    <property type="match status" value="1"/>
</dbReference>
<evidence type="ECO:0000259" key="5">
    <source>
        <dbReference type="Pfam" id="PF08100"/>
    </source>
</evidence>
<dbReference type="SUPFAM" id="SSF46785">
    <property type="entry name" value="Winged helix' DNA-binding domain"/>
    <property type="match status" value="1"/>
</dbReference>
<evidence type="ECO:0000313" key="7">
    <source>
        <dbReference type="Proteomes" id="UP000186308"/>
    </source>
</evidence>
<dbReference type="GO" id="GO:0046983">
    <property type="term" value="F:protein dimerization activity"/>
    <property type="evidence" value="ECO:0007669"/>
    <property type="project" value="InterPro"/>
</dbReference>
<dbReference type="Gene3D" id="3.40.50.150">
    <property type="entry name" value="Vaccinia Virus protein VP39"/>
    <property type="match status" value="1"/>
</dbReference>
<sequence>MTVAAVVGAAPLGWRDRLHAMRNRLLASPRFQHWAAAFPLTRPIARREAAALFDLCAGFVYAQTLSACVSLDLFERLAAAPVAIGTLAGEAGMAPEAMLRLVRAGAALRLLETDGSSAQLGPLGAALRGNPGVAAMVRHHALLYRDLADPVALLRGEASASLAAFWPYEQATDERALAYSALMAATQPMIAGEILAAYDFRRHRRLLDLGGGDGSFIGAVAKAAPLLDVMLFDVPAVAALAEQRLAAAGLAARSRVLAGDMRCDVLPRDADIITLVRVLHDHDDAQAMAILRNARASLASGATVMVAEPMAGTKGAQSMGDAYFGLYLFAMGSGRPRRPAELVAMFEAAGFIGTKLHATRQPMLASVMTAVVP</sequence>
<dbReference type="EMBL" id="FTNE01000001">
    <property type="protein sequence ID" value="SIQ07238.1"/>
    <property type="molecule type" value="Genomic_DNA"/>
</dbReference>
<dbReference type="InterPro" id="IPR036388">
    <property type="entry name" value="WH-like_DNA-bd_sf"/>
</dbReference>
<dbReference type="AlphaFoldDB" id="A0A8G2FBU1"/>
<evidence type="ECO:0000256" key="1">
    <source>
        <dbReference type="ARBA" id="ARBA00022603"/>
    </source>
</evidence>
<reference evidence="6 7" key="1">
    <citation type="submission" date="2017-01" db="EMBL/GenBank/DDBJ databases">
        <authorList>
            <person name="Varghese N."/>
            <person name="Submissions S."/>
        </authorList>
    </citation>
    <scope>NUCLEOTIDE SEQUENCE [LARGE SCALE GENOMIC DNA]</scope>
    <source>
        <strain evidence="6 7">ATCC 35905</strain>
    </source>
</reference>
<dbReference type="InterPro" id="IPR012967">
    <property type="entry name" value="COMT_dimerisation"/>
</dbReference>
<dbReference type="InterPro" id="IPR016461">
    <property type="entry name" value="COMT-like"/>
</dbReference>
<dbReference type="PANTHER" id="PTHR43712:SF2">
    <property type="entry name" value="O-METHYLTRANSFERASE CICE"/>
    <property type="match status" value="1"/>
</dbReference>
<proteinExistence type="predicted"/>
<protein>
    <submittedName>
        <fullName evidence="6">Hydroxyneurosporene-O-methyltransferase</fullName>
    </submittedName>
</protein>
<evidence type="ECO:0000259" key="4">
    <source>
        <dbReference type="Pfam" id="PF00891"/>
    </source>
</evidence>
<keyword evidence="2 6" id="KW-0808">Transferase</keyword>
<dbReference type="Proteomes" id="UP000186308">
    <property type="component" value="Unassembled WGS sequence"/>
</dbReference>
<dbReference type="InterPro" id="IPR036390">
    <property type="entry name" value="WH_DNA-bd_sf"/>
</dbReference>
<dbReference type="OrthoDB" id="7418600at2"/>